<evidence type="ECO:0000313" key="2">
    <source>
        <dbReference type="Proteomes" id="UP000068196"/>
    </source>
</evidence>
<proteinExistence type="predicted"/>
<dbReference type="EMBL" id="AP014945">
    <property type="protein sequence ID" value="BAU23800.1"/>
    <property type="molecule type" value="Genomic_DNA"/>
</dbReference>
<protein>
    <recommendedName>
        <fullName evidence="3">Amphi-Trp domain-containing protein</fullName>
    </recommendedName>
</protein>
<dbReference type="Proteomes" id="UP000068196">
    <property type="component" value="Chromosome"/>
</dbReference>
<evidence type="ECO:0008006" key="3">
    <source>
        <dbReference type="Google" id="ProtNLM"/>
    </source>
</evidence>
<reference evidence="1 2" key="1">
    <citation type="journal article" date="2016" name="Int. J. Syst. Evol. Microbiol.">
        <title>Caldimicrobium thiodismutans sp. nov., a sulfur-disproportionating bacterium isolated from a hot spring, and emended description of the genus Caldimicrobium.</title>
        <authorList>
            <person name="Kojima H."/>
            <person name="Umezawa K."/>
            <person name="Fukui M."/>
        </authorList>
    </citation>
    <scope>NUCLEOTIDE SEQUENCE [LARGE SCALE GENOMIC DNA]</scope>
    <source>
        <strain evidence="1 2">TF1</strain>
    </source>
</reference>
<dbReference type="KEGG" id="cthi:THC_1435"/>
<keyword evidence="2" id="KW-1185">Reference proteome</keyword>
<gene>
    <name evidence="1" type="ORF">THC_1435</name>
</gene>
<organism evidence="1 2">
    <name type="scientific">Caldimicrobium thiodismutans</name>
    <dbReference type="NCBI Taxonomy" id="1653476"/>
    <lineage>
        <taxon>Bacteria</taxon>
        <taxon>Pseudomonadati</taxon>
        <taxon>Thermodesulfobacteriota</taxon>
        <taxon>Thermodesulfobacteria</taxon>
        <taxon>Thermodesulfobacteriales</taxon>
        <taxon>Thermodesulfobacteriaceae</taxon>
        <taxon>Caldimicrobium</taxon>
    </lineage>
</organism>
<accession>A0A0U5AWQ4</accession>
<dbReference type="STRING" id="1653476.THC_1435"/>
<name>A0A0U5AWQ4_9BACT</name>
<dbReference type="RefSeq" id="WP_068515375.1">
    <property type="nucleotide sequence ID" value="NZ_AP014945.1"/>
</dbReference>
<reference evidence="2" key="2">
    <citation type="journal article" date="2016" name="Int. J. Syst. Evol. Microbiol.">
        <title>Caldimicrobium thiodismutans sp. nov., a sulfur-disproportionating bacterium isolated from a hot spring.</title>
        <authorList>
            <person name="Kojima H."/>
            <person name="Umezawa K."/>
            <person name="Fukui M."/>
        </authorList>
    </citation>
    <scope>NUCLEOTIDE SEQUENCE [LARGE SCALE GENOMIC DNA]</scope>
    <source>
        <strain evidence="2">TF1</strain>
    </source>
</reference>
<evidence type="ECO:0000313" key="1">
    <source>
        <dbReference type="EMBL" id="BAU23800.1"/>
    </source>
</evidence>
<sequence>MKKEVKMPFDYQSLGDLFKSIAQDIEEGYFSVGDLKIPLPGSGEVEIEYKEVQEGGKTKCIVEWEFKWYKD</sequence>
<dbReference type="AlphaFoldDB" id="A0A0U5AWQ4"/>
<dbReference type="OrthoDB" id="9921751at2"/>